<evidence type="ECO:0000313" key="11">
    <source>
        <dbReference type="EMBL" id="KGK59385.1"/>
    </source>
</evidence>
<evidence type="ECO:0000256" key="5">
    <source>
        <dbReference type="ARBA" id="ARBA00023235"/>
    </source>
</evidence>
<dbReference type="Gene3D" id="3.40.50.300">
    <property type="entry name" value="P-loop containing nucleotide triphosphate hydrolases"/>
    <property type="match status" value="3"/>
</dbReference>
<dbReference type="InterPro" id="IPR014016">
    <property type="entry name" value="UvrD-like_ATP-bd"/>
</dbReference>
<evidence type="ECO:0000256" key="1">
    <source>
        <dbReference type="ARBA" id="ARBA00022741"/>
    </source>
</evidence>
<dbReference type="PANTHER" id="PTHR11070:SF63">
    <property type="entry name" value="DNA HELICASE IV"/>
    <property type="match status" value="1"/>
</dbReference>
<dbReference type="PANTHER" id="PTHR11070">
    <property type="entry name" value="UVRD / RECB / PCRA DNA HELICASE FAMILY MEMBER"/>
    <property type="match status" value="1"/>
</dbReference>
<organism evidence="11 12">
    <name type="scientific">Xanthomonas cannabis pv. phaseoli</name>
    <dbReference type="NCBI Taxonomy" id="1885902"/>
    <lineage>
        <taxon>Bacteria</taxon>
        <taxon>Pseudomonadati</taxon>
        <taxon>Pseudomonadota</taxon>
        <taxon>Gammaproteobacteria</taxon>
        <taxon>Lysobacterales</taxon>
        <taxon>Lysobacteraceae</taxon>
        <taxon>Xanthomonas</taxon>
    </lineage>
</organism>
<name>A0AB34PCM3_9XANT</name>
<dbReference type="GO" id="GO:0000725">
    <property type="term" value="P:recombinational repair"/>
    <property type="evidence" value="ECO:0007669"/>
    <property type="project" value="TreeGrafter"/>
</dbReference>
<dbReference type="GO" id="GO:0005829">
    <property type="term" value="C:cytosol"/>
    <property type="evidence" value="ECO:0007669"/>
    <property type="project" value="TreeGrafter"/>
</dbReference>
<keyword evidence="3 9" id="KW-0347">Helicase</keyword>
<dbReference type="Pfam" id="PF00580">
    <property type="entry name" value="UvrD-helicase"/>
    <property type="match status" value="2"/>
</dbReference>
<dbReference type="AlphaFoldDB" id="A0AB34PCM3"/>
<feature type="domain" description="UvrD-like helicase ATP-binding" evidence="10">
    <location>
        <begin position="183"/>
        <end position="700"/>
    </location>
</feature>
<accession>A0AB34PCM3</accession>
<dbReference type="GO" id="GO:0003677">
    <property type="term" value="F:DNA binding"/>
    <property type="evidence" value="ECO:0007669"/>
    <property type="project" value="InterPro"/>
</dbReference>
<evidence type="ECO:0000256" key="7">
    <source>
        <dbReference type="ARBA" id="ARBA00034808"/>
    </source>
</evidence>
<evidence type="ECO:0000256" key="4">
    <source>
        <dbReference type="ARBA" id="ARBA00022840"/>
    </source>
</evidence>
<sequence>MAGQEVRYWQLSAVQDRAPSWFLPRWLDRGHVVLTYRSGKEEHHQSFVLRGQARAQARKAILQHAHRELKRALDEADQALVPIRSDIERTYRSDRYVRHSQAMLITSNHADMSRKVAPVLDALHRHPLLAQSDRVLARSLKDELASLAKRVNEPEASRTEHNEQYLAYQIEAEADYFKSVESSPLTPEQTAAALIFEDATLVVAAAGSGKSSCIVGKIGFALKSGLFQDHEILALAYNKEAAKSLDDRLSQKLSKAIGRKVAVASRTFHSFGLSVLVEANGEGIRPRVLKEDAGEEGRFLRTVIARLKDEDLAFQQVFADWLLFAPFEDPSPSGMAGNLEECAKRYEECCRQRIRAKIEEGKERYEPTIPTLAPEVYVRSLEERSIVNWLVLRGIPFEYEMPDWDGATLLGLGVSESTKKRRPYKPDFTYRQTQQLSDGTQREVRINHEHFALNKDGRAPAWMGGAEYEAQARSKRAMFKKRVTSTQRTGKPVVFFDTTSAQLRDGTLWAHLEQSLTNAGVLVGQPSQEVYRRAIASFGPIEGREKLIMDFVLRFKDSGLTEKEVFDEARRQPNSWRAFLFLKVAFPVFHAYQQALRDAGKIDYADMLREALAALRDGRVKTPYRFVLVDEFQDIARLRADLVKSVLDQAPDESIVFCVGDDWQTINRFSGSDVGIFKNIGSHFGRHERQLMLSRTFRCSSGIASLARELVLKNDNQFDKPVQAREDQLFQCVRVVLHKPGAEHRMQALETQLAALIETGKELGIALPSVQILTRTTAETTAPQGLDSKTAIEALKDRYEGQLEVEAMSLHGSKGLEADFVVLVGFDSGFRGFPDERAPEPLLDLVLPKLAHENEEERRLLYVGLTRAKHQVIVLANGEAPSEYVLELSALSEHHPFIDWINLDTQRAACPKCKVGSLQAHPHNGRRLDCSRSARCGYRVWLPQHQVPAITP</sequence>
<evidence type="ECO:0000256" key="2">
    <source>
        <dbReference type="ARBA" id="ARBA00022801"/>
    </source>
</evidence>
<keyword evidence="2 9" id="KW-0378">Hydrolase</keyword>
<comment type="catalytic activity">
    <reaction evidence="8">
        <text>ATP + H2O = ADP + phosphate + H(+)</text>
        <dbReference type="Rhea" id="RHEA:13065"/>
        <dbReference type="ChEBI" id="CHEBI:15377"/>
        <dbReference type="ChEBI" id="CHEBI:15378"/>
        <dbReference type="ChEBI" id="CHEBI:30616"/>
        <dbReference type="ChEBI" id="CHEBI:43474"/>
        <dbReference type="ChEBI" id="CHEBI:456216"/>
        <dbReference type="EC" id="5.6.2.4"/>
    </reaction>
</comment>
<evidence type="ECO:0000313" key="12">
    <source>
        <dbReference type="Proteomes" id="UP000029879"/>
    </source>
</evidence>
<evidence type="ECO:0000259" key="10">
    <source>
        <dbReference type="PROSITE" id="PS51198"/>
    </source>
</evidence>
<keyword evidence="1 9" id="KW-0547">Nucleotide-binding</keyword>
<gene>
    <name evidence="11" type="ORF">NC00_03125</name>
</gene>
<evidence type="ECO:0000256" key="9">
    <source>
        <dbReference type="PROSITE-ProRule" id="PRU00560"/>
    </source>
</evidence>
<dbReference type="EC" id="5.6.2.4" evidence="7"/>
<dbReference type="Pfam" id="PF13361">
    <property type="entry name" value="UvrD_C"/>
    <property type="match status" value="1"/>
</dbReference>
<reference evidence="11 12" key="1">
    <citation type="submission" date="2014-10" db="EMBL/GenBank/DDBJ databases">
        <title>Genome sequence of a Xanthomonas strain that is pathogenic on beans.</title>
        <authorList>
            <person name="Aritua V."/>
            <person name="Sapp M."/>
            <person name="Harrison J."/>
            <person name="Smith J."/>
            <person name="Studholme D."/>
        </authorList>
    </citation>
    <scope>NUCLEOTIDE SEQUENCE [LARGE SCALE GENOMIC DNA]</scope>
    <source>
        <strain evidence="11 12">Nyagatare</strain>
    </source>
</reference>
<dbReference type="RefSeq" id="WP_047693492.1">
    <property type="nucleotide sequence ID" value="NZ_KN265462.1"/>
</dbReference>
<feature type="binding site" evidence="9">
    <location>
        <begin position="204"/>
        <end position="211"/>
    </location>
    <ligand>
        <name>ATP</name>
        <dbReference type="ChEBI" id="CHEBI:30616"/>
    </ligand>
</feature>
<dbReference type="GO" id="GO:0005524">
    <property type="term" value="F:ATP binding"/>
    <property type="evidence" value="ECO:0007669"/>
    <property type="project" value="UniProtKB-UniRule"/>
</dbReference>
<dbReference type="GO" id="GO:0043138">
    <property type="term" value="F:3'-5' DNA helicase activity"/>
    <property type="evidence" value="ECO:0007669"/>
    <property type="project" value="UniProtKB-EC"/>
</dbReference>
<evidence type="ECO:0000256" key="8">
    <source>
        <dbReference type="ARBA" id="ARBA00048988"/>
    </source>
</evidence>
<dbReference type="SUPFAM" id="SSF52540">
    <property type="entry name" value="P-loop containing nucleoside triphosphate hydrolases"/>
    <property type="match status" value="1"/>
</dbReference>
<comment type="catalytic activity">
    <reaction evidence="6">
        <text>Couples ATP hydrolysis with the unwinding of duplex DNA by translocating in the 3'-5' direction.</text>
        <dbReference type="EC" id="5.6.2.4"/>
    </reaction>
</comment>
<keyword evidence="5" id="KW-0413">Isomerase</keyword>
<dbReference type="PROSITE" id="PS51198">
    <property type="entry name" value="UVRD_HELICASE_ATP_BIND"/>
    <property type="match status" value="1"/>
</dbReference>
<evidence type="ECO:0000256" key="6">
    <source>
        <dbReference type="ARBA" id="ARBA00034617"/>
    </source>
</evidence>
<dbReference type="EMBL" id="JRQI01000007">
    <property type="protein sequence ID" value="KGK59385.1"/>
    <property type="molecule type" value="Genomic_DNA"/>
</dbReference>
<dbReference type="Proteomes" id="UP000029879">
    <property type="component" value="Unassembled WGS sequence"/>
</dbReference>
<dbReference type="InterPro" id="IPR000212">
    <property type="entry name" value="DNA_helicase_UvrD/REP"/>
</dbReference>
<protein>
    <recommendedName>
        <fullName evidence="7">DNA 3'-5' helicase</fullName>
        <ecNumber evidence="7">5.6.2.4</ecNumber>
    </recommendedName>
</protein>
<evidence type="ECO:0000256" key="3">
    <source>
        <dbReference type="ARBA" id="ARBA00022806"/>
    </source>
</evidence>
<dbReference type="InterPro" id="IPR027417">
    <property type="entry name" value="P-loop_NTPase"/>
</dbReference>
<dbReference type="InterPro" id="IPR014017">
    <property type="entry name" value="DNA_helicase_UvrD-like_C"/>
</dbReference>
<proteinExistence type="predicted"/>
<comment type="caution">
    <text evidence="11">The sequence shown here is derived from an EMBL/GenBank/DDBJ whole genome shotgun (WGS) entry which is preliminary data.</text>
</comment>
<keyword evidence="4 9" id="KW-0067">ATP-binding</keyword>
<dbReference type="GO" id="GO:0016787">
    <property type="term" value="F:hydrolase activity"/>
    <property type="evidence" value="ECO:0007669"/>
    <property type="project" value="UniProtKB-UniRule"/>
</dbReference>